<accession>A0ABD1W844</accession>
<name>A0ABD1W844_9LAMI</name>
<gene>
    <name evidence="1" type="ORF">Fot_15042</name>
</gene>
<reference evidence="2" key="1">
    <citation type="submission" date="2024-07" db="EMBL/GenBank/DDBJ databases">
        <title>Two chromosome-level genome assemblies of Korean endemic species Abeliophyllum distichum and Forsythia ovata (Oleaceae).</title>
        <authorList>
            <person name="Jang H."/>
        </authorList>
    </citation>
    <scope>NUCLEOTIDE SEQUENCE [LARGE SCALE GENOMIC DNA]</scope>
</reference>
<organism evidence="1 2">
    <name type="scientific">Forsythia ovata</name>
    <dbReference type="NCBI Taxonomy" id="205694"/>
    <lineage>
        <taxon>Eukaryota</taxon>
        <taxon>Viridiplantae</taxon>
        <taxon>Streptophyta</taxon>
        <taxon>Embryophyta</taxon>
        <taxon>Tracheophyta</taxon>
        <taxon>Spermatophyta</taxon>
        <taxon>Magnoliopsida</taxon>
        <taxon>eudicotyledons</taxon>
        <taxon>Gunneridae</taxon>
        <taxon>Pentapetalae</taxon>
        <taxon>asterids</taxon>
        <taxon>lamiids</taxon>
        <taxon>Lamiales</taxon>
        <taxon>Oleaceae</taxon>
        <taxon>Forsythieae</taxon>
        <taxon>Forsythia</taxon>
    </lineage>
</organism>
<dbReference type="AlphaFoldDB" id="A0ABD1W844"/>
<comment type="caution">
    <text evidence="1">The sequence shown here is derived from an EMBL/GenBank/DDBJ whole genome shotgun (WGS) entry which is preliminary data.</text>
</comment>
<sequence length="119" mass="13777">MTVEDDTNVEYEDDETSSEINEDVIDDMRINRIMIVNQIEMLFRHSPELYRQIFKSKNYFEVESSQPRLPLRCASSLSVAANPRLAAIRPLEIVPPETWLGPGLEIIAQLIVEKWSKNK</sequence>
<evidence type="ECO:0000313" key="1">
    <source>
        <dbReference type="EMBL" id="KAL2545809.1"/>
    </source>
</evidence>
<evidence type="ECO:0000313" key="2">
    <source>
        <dbReference type="Proteomes" id="UP001604277"/>
    </source>
</evidence>
<proteinExistence type="predicted"/>
<keyword evidence="2" id="KW-1185">Reference proteome</keyword>
<dbReference type="Proteomes" id="UP001604277">
    <property type="component" value="Unassembled WGS sequence"/>
</dbReference>
<protein>
    <submittedName>
        <fullName evidence="1">Uncharacterized protein</fullName>
    </submittedName>
</protein>
<dbReference type="EMBL" id="JBFOLJ010000004">
    <property type="protein sequence ID" value="KAL2545809.1"/>
    <property type="molecule type" value="Genomic_DNA"/>
</dbReference>